<keyword evidence="6" id="KW-0175">Coiled coil</keyword>
<evidence type="ECO:0000256" key="3">
    <source>
        <dbReference type="ARBA" id="ARBA00022960"/>
    </source>
</evidence>
<dbReference type="NCBIfam" id="TIGR00219">
    <property type="entry name" value="mreC"/>
    <property type="match status" value="1"/>
</dbReference>
<dbReference type="Gene3D" id="2.40.10.350">
    <property type="entry name" value="Rod shape-determining protein MreC, domain 2"/>
    <property type="match status" value="1"/>
</dbReference>
<comment type="similarity">
    <text evidence="1 5">Belongs to the MreC family.</text>
</comment>
<evidence type="ECO:0000256" key="5">
    <source>
        <dbReference type="PIRNR" id="PIRNR038471"/>
    </source>
</evidence>
<evidence type="ECO:0000256" key="6">
    <source>
        <dbReference type="SAM" id="Coils"/>
    </source>
</evidence>
<proteinExistence type="inferred from homology"/>
<evidence type="ECO:0000256" key="4">
    <source>
        <dbReference type="ARBA" id="ARBA00032089"/>
    </source>
</evidence>
<evidence type="ECO:0000256" key="7">
    <source>
        <dbReference type="SAM" id="Phobius"/>
    </source>
</evidence>
<evidence type="ECO:0000313" key="10">
    <source>
        <dbReference type="Proteomes" id="UP000034753"/>
    </source>
</evidence>
<feature type="domain" description="Rod shape-determining protein MreC beta-barrel core" evidence="8">
    <location>
        <begin position="132"/>
        <end position="275"/>
    </location>
</feature>
<dbReference type="InterPro" id="IPR055342">
    <property type="entry name" value="MreC_beta-barrel_core"/>
</dbReference>
<keyword evidence="3 5" id="KW-0133">Cell shape</keyword>
<protein>
    <recommendedName>
        <fullName evidence="2 5">Cell shape-determining protein MreC</fullName>
    </recommendedName>
    <alternativeName>
        <fullName evidence="4 5">Cell shape protein MreC</fullName>
    </alternativeName>
</protein>
<evidence type="ECO:0000256" key="2">
    <source>
        <dbReference type="ARBA" id="ARBA00013855"/>
    </source>
</evidence>
<dbReference type="Pfam" id="PF04085">
    <property type="entry name" value="MreC"/>
    <property type="match status" value="1"/>
</dbReference>
<sequence>MNGLKNISINKKNNILLKGLAGAAVLFLFIFVLNFFNAQIKNSFYFLSYPVQKVFFAAGETASGYLKPVFNVGNLAKENENLKRENEKLLFQISLLQAIEKGNRALIDMSLQSQNRDFTTVMAEIYGLDGKDALSINKGSADGILEGMPVINQQGVLFGKTFEVYKNFSKVVLISNKNSVISVKVQQSAADLSALEIDGVVKGNGGLEVYLDLVPVDEQINEGDVLVTSVLEGVFPKDLLVGKITKKEKNDQKPFQQAHVEPFFSLDNTNNLFVITNYKR</sequence>
<evidence type="ECO:0000256" key="1">
    <source>
        <dbReference type="ARBA" id="ARBA00009369"/>
    </source>
</evidence>
<dbReference type="GO" id="GO:0005886">
    <property type="term" value="C:plasma membrane"/>
    <property type="evidence" value="ECO:0007669"/>
    <property type="project" value="TreeGrafter"/>
</dbReference>
<evidence type="ECO:0000259" key="8">
    <source>
        <dbReference type="Pfam" id="PF04085"/>
    </source>
</evidence>
<evidence type="ECO:0000313" key="9">
    <source>
        <dbReference type="EMBL" id="KKS11219.1"/>
    </source>
</evidence>
<name>A0A0G0WE42_9BACT</name>
<keyword evidence="7" id="KW-1133">Transmembrane helix</keyword>
<organism evidence="9 10">
    <name type="scientific">Candidatus Daviesbacteria bacterium GW2011_GWB1_41_5</name>
    <dbReference type="NCBI Taxonomy" id="1618429"/>
    <lineage>
        <taxon>Bacteria</taxon>
        <taxon>Candidatus Daviesiibacteriota</taxon>
    </lineage>
</organism>
<dbReference type="InterPro" id="IPR042175">
    <property type="entry name" value="Cell/Rod_MreC_2"/>
</dbReference>
<feature type="coiled-coil region" evidence="6">
    <location>
        <begin position="72"/>
        <end position="99"/>
    </location>
</feature>
<keyword evidence="7" id="KW-0472">Membrane</keyword>
<gene>
    <name evidence="9" type="ORF">UU67_C0080G0005</name>
</gene>
<dbReference type="AlphaFoldDB" id="A0A0G0WE42"/>
<dbReference type="PIRSF" id="PIRSF038471">
    <property type="entry name" value="MreC"/>
    <property type="match status" value="1"/>
</dbReference>
<comment type="caution">
    <text evidence="9">The sequence shown here is derived from an EMBL/GenBank/DDBJ whole genome shotgun (WGS) entry which is preliminary data.</text>
</comment>
<accession>A0A0G0WE42</accession>
<dbReference type="EMBL" id="LCBN01000080">
    <property type="protein sequence ID" value="KKS11219.1"/>
    <property type="molecule type" value="Genomic_DNA"/>
</dbReference>
<feature type="transmembrane region" description="Helical" evidence="7">
    <location>
        <begin position="15"/>
        <end position="36"/>
    </location>
</feature>
<dbReference type="InterPro" id="IPR042177">
    <property type="entry name" value="Cell/Rod_1"/>
</dbReference>
<keyword evidence="7" id="KW-0812">Transmembrane</keyword>
<dbReference type="PANTHER" id="PTHR34138">
    <property type="entry name" value="CELL SHAPE-DETERMINING PROTEIN MREC"/>
    <property type="match status" value="1"/>
</dbReference>
<comment type="function">
    <text evidence="5">Involved in formation and maintenance of cell shape.</text>
</comment>
<dbReference type="InterPro" id="IPR007221">
    <property type="entry name" value="MreC"/>
</dbReference>
<reference evidence="9 10" key="1">
    <citation type="journal article" date="2015" name="Nature">
        <title>rRNA introns, odd ribosomes, and small enigmatic genomes across a large radiation of phyla.</title>
        <authorList>
            <person name="Brown C.T."/>
            <person name="Hug L.A."/>
            <person name="Thomas B.C."/>
            <person name="Sharon I."/>
            <person name="Castelle C.J."/>
            <person name="Singh A."/>
            <person name="Wilkins M.J."/>
            <person name="Williams K.H."/>
            <person name="Banfield J.F."/>
        </authorList>
    </citation>
    <scope>NUCLEOTIDE SEQUENCE [LARGE SCALE GENOMIC DNA]</scope>
</reference>
<dbReference type="PANTHER" id="PTHR34138:SF1">
    <property type="entry name" value="CELL SHAPE-DETERMINING PROTEIN MREC"/>
    <property type="match status" value="1"/>
</dbReference>
<dbReference type="Gene3D" id="2.40.10.340">
    <property type="entry name" value="Rod shape-determining protein MreC, domain 1"/>
    <property type="match status" value="1"/>
</dbReference>
<dbReference type="GO" id="GO:0008360">
    <property type="term" value="P:regulation of cell shape"/>
    <property type="evidence" value="ECO:0007669"/>
    <property type="project" value="UniProtKB-KW"/>
</dbReference>
<dbReference type="Proteomes" id="UP000034753">
    <property type="component" value="Unassembled WGS sequence"/>
</dbReference>